<dbReference type="AlphaFoldDB" id="A0A9X3ABU9"/>
<sequence length="59" mass="6259">MFKAGDLVQPKKGGPKMEVLDVQGDEVICAPSNILSGETVTLKASEVTLYKEDGDFGVC</sequence>
<dbReference type="Proteomes" id="UP001150641">
    <property type="component" value="Unassembled WGS sequence"/>
</dbReference>
<accession>A0A9X3ABU9</accession>
<proteinExistence type="predicted"/>
<organism evidence="1 2">
    <name type="scientific">Dryocola boscaweniae</name>
    <dbReference type="NCBI Taxonomy" id="2925397"/>
    <lineage>
        <taxon>Bacteria</taxon>
        <taxon>Pseudomonadati</taxon>
        <taxon>Pseudomonadota</taxon>
        <taxon>Gammaproteobacteria</taxon>
        <taxon>Enterobacterales</taxon>
        <taxon>Enterobacteriaceae</taxon>
        <taxon>Dryocola</taxon>
    </lineage>
</organism>
<evidence type="ECO:0000313" key="2">
    <source>
        <dbReference type="Proteomes" id="UP001150641"/>
    </source>
</evidence>
<gene>
    <name evidence="1" type="ORF">MUA00_13910</name>
</gene>
<dbReference type="RefSeq" id="WP_271123619.1">
    <property type="nucleotide sequence ID" value="NZ_JALHAN010000066.1"/>
</dbReference>
<name>A0A9X3ABU9_9ENTR</name>
<keyword evidence="2" id="KW-1185">Reference proteome</keyword>
<dbReference type="EMBL" id="JALHAP010000079">
    <property type="protein sequence ID" value="MCT4702874.1"/>
    <property type="molecule type" value="Genomic_DNA"/>
</dbReference>
<evidence type="ECO:0000313" key="1">
    <source>
        <dbReference type="EMBL" id="MCT4702874.1"/>
    </source>
</evidence>
<comment type="caution">
    <text evidence="1">The sequence shown here is derived from an EMBL/GenBank/DDBJ whole genome shotgun (WGS) entry which is preliminary data.</text>
</comment>
<protein>
    <submittedName>
        <fullName evidence="1">Uncharacterized protein</fullName>
    </submittedName>
</protein>
<reference evidence="1" key="1">
    <citation type="submission" date="2022-03" db="EMBL/GenBank/DDBJ databases">
        <title>Proposal of a novel genus Dryocolo and two novel species.</title>
        <authorList>
            <person name="Maddock D.W."/>
            <person name="Brady C.L."/>
            <person name="Denman S."/>
            <person name="Arnold D."/>
        </authorList>
    </citation>
    <scope>NUCLEOTIDE SEQUENCE</scope>
    <source>
        <strain evidence="1">H6W4</strain>
    </source>
</reference>